<organism evidence="2">
    <name type="scientific">marine sediment metagenome</name>
    <dbReference type="NCBI Taxonomy" id="412755"/>
    <lineage>
        <taxon>unclassified sequences</taxon>
        <taxon>metagenomes</taxon>
        <taxon>ecological metagenomes</taxon>
    </lineage>
</organism>
<reference evidence="2" key="1">
    <citation type="journal article" date="2014" name="Front. Microbiol.">
        <title>High frequency of phylogenetically diverse reductive dehalogenase-homologous genes in deep subseafloor sedimentary metagenomes.</title>
        <authorList>
            <person name="Kawai M."/>
            <person name="Futagami T."/>
            <person name="Toyoda A."/>
            <person name="Takaki Y."/>
            <person name="Nishi S."/>
            <person name="Hori S."/>
            <person name="Arai W."/>
            <person name="Tsubouchi T."/>
            <person name="Morono Y."/>
            <person name="Uchiyama I."/>
            <person name="Ito T."/>
            <person name="Fujiyama A."/>
            <person name="Inagaki F."/>
            <person name="Takami H."/>
        </authorList>
    </citation>
    <scope>NUCLEOTIDE SEQUENCE</scope>
    <source>
        <strain evidence="2">Expedition CK06-06</strain>
    </source>
</reference>
<evidence type="ECO:0000313" key="2">
    <source>
        <dbReference type="EMBL" id="GAJ04430.1"/>
    </source>
</evidence>
<feature type="non-terminal residue" evidence="2">
    <location>
        <position position="1"/>
    </location>
</feature>
<dbReference type="EMBL" id="BARW01032938">
    <property type="protein sequence ID" value="GAJ04430.1"/>
    <property type="molecule type" value="Genomic_DNA"/>
</dbReference>
<sequence length="73" mass="7958">VPVNAAGEVVRKRRRMNVTNAKALRRAIRRTDGFVKLAKRALKGTGYTVSRRGSGRRAPTTIVETGAGSVHTR</sequence>
<feature type="region of interest" description="Disordered" evidence="1">
    <location>
        <begin position="46"/>
        <end position="73"/>
    </location>
</feature>
<accession>X1VDF3</accession>
<gene>
    <name evidence="2" type="ORF">S12H4_52001</name>
</gene>
<evidence type="ECO:0000256" key="1">
    <source>
        <dbReference type="SAM" id="MobiDB-lite"/>
    </source>
</evidence>
<comment type="caution">
    <text evidence="2">The sequence shown here is derived from an EMBL/GenBank/DDBJ whole genome shotgun (WGS) entry which is preliminary data.</text>
</comment>
<protein>
    <submittedName>
        <fullName evidence="2">Uncharacterized protein</fullName>
    </submittedName>
</protein>
<dbReference type="AlphaFoldDB" id="X1VDF3"/>
<proteinExistence type="predicted"/>
<name>X1VDF3_9ZZZZ</name>